<protein>
    <submittedName>
        <fullName evidence="2">Trafficking protein particle complex subunit 8</fullName>
    </submittedName>
</protein>
<accession>A0AC35TRX4</accession>
<dbReference type="Proteomes" id="UP000095286">
    <property type="component" value="Unplaced"/>
</dbReference>
<reference evidence="2" key="1">
    <citation type="submission" date="2016-11" db="UniProtKB">
        <authorList>
            <consortium name="WormBaseParasite"/>
        </authorList>
    </citation>
    <scope>IDENTIFICATION</scope>
    <source>
        <strain evidence="2">KR3021</strain>
    </source>
</reference>
<evidence type="ECO:0000313" key="1">
    <source>
        <dbReference type="Proteomes" id="UP000095286"/>
    </source>
</evidence>
<dbReference type="WBParaSite" id="RSKR_0000356300.1">
    <property type="protein sequence ID" value="RSKR_0000356300.1"/>
    <property type="gene ID" value="RSKR_0000356300"/>
</dbReference>
<name>A0AC35TRX4_9BILA</name>
<evidence type="ECO:0000313" key="2">
    <source>
        <dbReference type="WBParaSite" id="RSKR_0000356300.1"/>
    </source>
</evidence>
<proteinExistence type="predicted"/>
<sequence>MTSHRTRNIHIFKSCFLAMSDEFRPCIALLNSAGVYDVCGKNNLNFADMLMPYCGIYGKATTTVRDPNNIAVTKKISYDVRDITRDGFFLSLTVLPSVLYQSVLSSGSGDAEESTNAFIRALNTFQESDEHEFLRSYLACIFAVSAHESSPMVELAKLVGQQHNSQHSIPDKGDNLVVPGHCAPPKWFMNNILKFYILIQDISLDEDKNIDGIFKQMVTTYGQNNCHLLKINSAKEALNLPDVWSQMVDSRDDLVDKGLTLARKKLSEAPPVSVKLPASRTGSISSLSTVSVTSSSANQRNGGDDYLAYLSATSVANSNMANHAPVAREKVFRGCWLDSSDRDRLSILMTDFSQNALVPFVERQLKVLNDGWVNRKSILPKSFSLGMKKIFSQSSMSNVGNSKTNYTQECGEFQSRRLADLCVLFGLYSYGLQVYQSLKKDFENDGSWLHYAGVIEMAAICLSLSNSKEYPKHYMDKALEHYTKTCHKPILAIRAGLESYNILCKFNSHEDAANQMIELAKHPFENDLFAAILNERAAFAFQKARMFRKMAFQYVLTGYRFNKCGLKEISLSCYIKSWPDMQGKKWKFADDHILHMMAAGCTQPDLAIECGSKLLREGSEKNEEEQGKVLEDFLNLLIKHNVEMPKFEFVKVETNDIKVVYGNLPEKCDEVYEDHAELDSNKAQVGWYELERAAFHTTFGMSCNFKKIGVMSDKTTENGKTVKEVPSNEKCRYYITLLNPLTMPLCLRNVKLGYGNILLTNDQEGSETNFVEEKVIEEITLGPAQGYNSSSSQIELYFIPGANVKEVHVDCLMFDVSLHNLSVRGYIQLEVKGKRLNKNLENRTSKMYKEDKRLSVKVASTSAPLMNLKLFKTNTNSNNITAYCDQIFQINTQMENIGLVDIDKVVITTDHPQLVSVSEQDNDKWRLCKSHLFSVNEHVLVHEVSGEGSTISSNCMKKLQFSFKAPSIPVTNKPVNLIVYYKGTNNVARLKRFQVTFTTTHLLKTKTRLIDPYVGLCSVDLKNVSDIKQSVLIKIEVMRMITSFKWSPVLKMNTNGQIVPANESIEYNLGTNCKLLPVSSRQITIDNDQGDSFPFYLSFVGEDDKSFQENWWLTQPLPEVPTFSNHLPRSTFITPTQKDVYSFIHPKLFQGLDFINYFGHLNIFLLWKASIFNSNGSYETIFGESCLLNPYLQHNPTPTAIQEAYLPPQLSQHRLPNSLPQLLFVPSQTDSTQLKQAITEDQCLNATEMKSIDLWTNPVSIDDDSHNLEVTEVVAALKIDVYFNGSELQHNFNLERICTIPVNIKLINYDRKERPISVVVVCSSAVPKINSLFERHGQPLIQNNTIGTNCHLISSLSRLKKTIKYNQTEIVTLQLKTALPSVFDTSCFTITVGYLDSPNLVQLKIPPTHISVFDVSVQTPIISPNGSRCSSVPVM</sequence>
<organism evidence="1 2">
    <name type="scientific">Rhabditophanes sp. KR3021</name>
    <dbReference type="NCBI Taxonomy" id="114890"/>
    <lineage>
        <taxon>Eukaryota</taxon>
        <taxon>Metazoa</taxon>
        <taxon>Ecdysozoa</taxon>
        <taxon>Nematoda</taxon>
        <taxon>Chromadorea</taxon>
        <taxon>Rhabditida</taxon>
        <taxon>Tylenchina</taxon>
        <taxon>Panagrolaimomorpha</taxon>
        <taxon>Strongyloidoidea</taxon>
        <taxon>Alloionematidae</taxon>
        <taxon>Rhabditophanes</taxon>
    </lineage>
</organism>